<sequence length="315" mass="35564">MSGSGEMEVDEKKENVMANSAAVGSVSLSLHPLVLMNISEHWTRVRAQEGSAQQVIGALIGKQKGRNLELMNSFELVFTRIGGDIIIDKDYYNTKEEQFKQVFSDMDFLGWYTTGEGPEDSDIKVHKQICEINESPVFLKLNPMATHSEQLPVTLYESVIDLVDGEATMLFVELHYTLATEEAERIGVDHVARMSNADASESSLVAEHLSAQHSAIKMLHSRVRLVLDYLRMVETGKLPRSHDVLRDAYSLSHRLPVIQSPRFHGDYYNQCNDVGLMTYLGTITKGCNDMNQLVNKFNLLYDRQGLGRRMRGIFF</sequence>
<dbReference type="PROSITE" id="PS50249">
    <property type="entry name" value="MPN"/>
    <property type="match status" value="1"/>
</dbReference>
<dbReference type="FunFam" id="3.40.140.10:FF:000017">
    <property type="entry name" value="COP9 signalosome complex subunit 6"/>
    <property type="match status" value="1"/>
</dbReference>
<evidence type="ECO:0000256" key="3">
    <source>
        <dbReference type="ARBA" id="ARBA00022490"/>
    </source>
</evidence>
<evidence type="ECO:0000313" key="13">
    <source>
        <dbReference type="EMBL" id="JAQ14031.1"/>
    </source>
</evidence>
<name>A0A0A9YIF8_LYGHE</name>
<evidence type="ECO:0000256" key="1">
    <source>
        <dbReference type="ARBA" id="ARBA00010893"/>
    </source>
</evidence>
<evidence type="ECO:0000313" key="12">
    <source>
        <dbReference type="EMBL" id="JAQ00909.1"/>
    </source>
</evidence>
<dbReference type="Pfam" id="PF13012">
    <property type="entry name" value="MitMem_reg"/>
    <property type="match status" value="1"/>
</dbReference>
<dbReference type="EMBL" id="GDHC01021558">
    <property type="protein sequence ID" value="JAP97070.1"/>
    <property type="molecule type" value="Transcribed_RNA"/>
</dbReference>
<dbReference type="EMBL" id="GDHC01004598">
    <property type="protein sequence ID" value="JAQ14031.1"/>
    <property type="molecule type" value="Transcribed_RNA"/>
</dbReference>
<evidence type="ECO:0000256" key="6">
    <source>
        <dbReference type="RuleBase" id="RU367006"/>
    </source>
</evidence>
<evidence type="ECO:0000313" key="8">
    <source>
        <dbReference type="EMBL" id="JAG07373.1"/>
    </source>
</evidence>
<keyword evidence="5 6" id="KW-0539">Nucleus</keyword>
<dbReference type="InterPro" id="IPR037518">
    <property type="entry name" value="MPN"/>
</dbReference>
<comment type="similarity">
    <text evidence="1 6">Belongs to the peptidase M67A family. CSN6 subfamily.</text>
</comment>
<comment type="subcellular location">
    <subcellularLocation>
        <location evidence="6">Cytoplasm</location>
    </subcellularLocation>
    <subcellularLocation>
        <location evidence="6">Nucleus</location>
    </subcellularLocation>
</comment>
<evidence type="ECO:0000313" key="9">
    <source>
        <dbReference type="EMBL" id="JAG31406.1"/>
    </source>
</evidence>
<dbReference type="EMBL" id="GBHO01012198">
    <property type="protein sequence ID" value="JAG31406.1"/>
    <property type="molecule type" value="Transcribed_RNA"/>
</dbReference>
<keyword evidence="4 6" id="KW-0736">Signalosome</keyword>
<accession>A0A0A9YIF8</accession>
<dbReference type="GO" id="GO:0008180">
    <property type="term" value="C:COP9 signalosome"/>
    <property type="evidence" value="ECO:0007669"/>
    <property type="project" value="UniProtKB-UniRule"/>
</dbReference>
<organism evidence="9">
    <name type="scientific">Lygus hesperus</name>
    <name type="common">Western plant bug</name>
    <dbReference type="NCBI Taxonomy" id="30085"/>
    <lineage>
        <taxon>Eukaryota</taxon>
        <taxon>Metazoa</taxon>
        <taxon>Ecdysozoa</taxon>
        <taxon>Arthropoda</taxon>
        <taxon>Hexapoda</taxon>
        <taxon>Insecta</taxon>
        <taxon>Pterygota</taxon>
        <taxon>Neoptera</taxon>
        <taxon>Paraneoptera</taxon>
        <taxon>Hemiptera</taxon>
        <taxon>Heteroptera</taxon>
        <taxon>Panheteroptera</taxon>
        <taxon>Cimicomorpha</taxon>
        <taxon>Miridae</taxon>
        <taxon>Mirini</taxon>
        <taxon>Lygus</taxon>
    </lineage>
</organism>
<reference evidence="9" key="2">
    <citation type="submission" date="2014-07" db="EMBL/GenBank/DDBJ databases">
        <authorList>
            <person name="Hull J."/>
        </authorList>
    </citation>
    <scope>NUCLEOTIDE SEQUENCE</scope>
</reference>
<protein>
    <recommendedName>
        <fullName evidence="2 6">COP9 signalosome complex subunit 6</fullName>
    </recommendedName>
</protein>
<dbReference type="PANTHER" id="PTHR10540:SF8">
    <property type="entry name" value="COP9 SIGNALOSOME COMPLEX SUBUNIT 6"/>
    <property type="match status" value="1"/>
</dbReference>
<dbReference type="InterPro" id="IPR024969">
    <property type="entry name" value="EIF3F/CSN6-like_C"/>
</dbReference>
<evidence type="ECO:0000313" key="11">
    <source>
        <dbReference type="EMBL" id="JAP97070.1"/>
    </source>
</evidence>
<dbReference type="InterPro" id="IPR000555">
    <property type="entry name" value="JAMM/MPN+_dom"/>
</dbReference>
<reference evidence="11" key="4">
    <citation type="journal article" date="2016" name="Gigascience">
        <title>De novo construction of an expanded transcriptome assembly for the western tarnished plant bug, Lygus hesperus.</title>
        <authorList>
            <person name="Tassone E.E."/>
            <person name="Geib S.M."/>
            <person name="Hall B."/>
            <person name="Fabrick J.A."/>
            <person name="Brent C.S."/>
            <person name="Hull J.J."/>
        </authorList>
    </citation>
    <scope>NUCLEOTIDE SEQUENCE</scope>
</reference>
<gene>
    <name evidence="9" type="primary">Cops6_1</name>
    <name evidence="8" type="synonym">Cops6_0</name>
    <name evidence="11" type="synonym">Cops6_3</name>
    <name evidence="9" type="ORF">CM83_65765</name>
    <name evidence="8" type="ORF">CM83_65766</name>
    <name evidence="13" type="ORF">g.77292</name>
    <name evidence="12" type="ORF">g.77293</name>
    <name evidence="11" type="ORF">g.77295</name>
</gene>
<dbReference type="CDD" id="cd08063">
    <property type="entry name" value="MPN_CSN6"/>
    <property type="match status" value="1"/>
</dbReference>
<dbReference type="EMBL" id="GBRD01007120">
    <property type="protein sequence ID" value="JAG58701.1"/>
    <property type="molecule type" value="Transcribed_RNA"/>
</dbReference>
<dbReference type="SMART" id="SM00232">
    <property type="entry name" value="JAB_MPN"/>
    <property type="match status" value="1"/>
</dbReference>
<keyword evidence="3 6" id="KW-0963">Cytoplasm</keyword>
<evidence type="ECO:0000313" key="10">
    <source>
        <dbReference type="EMBL" id="JAG58701.1"/>
    </source>
</evidence>
<evidence type="ECO:0000256" key="5">
    <source>
        <dbReference type="ARBA" id="ARBA00023242"/>
    </source>
</evidence>
<dbReference type="GO" id="GO:0000338">
    <property type="term" value="P:protein deneddylation"/>
    <property type="evidence" value="ECO:0007669"/>
    <property type="project" value="InterPro"/>
</dbReference>
<reference evidence="10" key="3">
    <citation type="submission" date="2014-09" db="EMBL/GenBank/DDBJ databases">
        <authorList>
            <person name="Magalhaes I.L.F."/>
            <person name="Oliveira U."/>
            <person name="Santos F.R."/>
            <person name="Vidigal T.H.D.A."/>
            <person name="Brescovit A.D."/>
            <person name="Santos A.J."/>
        </authorList>
    </citation>
    <scope>NUCLEOTIDE SEQUENCE</scope>
</reference>
<dbReference type="InterPro" id="IPR033859">
    <property type="entry name" value="MPN_CSN6"/>
</dbReference>
<dbReference type="Gene3D" id="3.40.140.10">
    <property type="entry name" value="Cytidine Deaminase, domain 2"/>
    <property type="match status" value="1"/>
</dbReference>
<comment type="function">
    <text evidence="6">Component of the COP9 signalosome complex (CSN), a complex involved in various cellular and developmental processes.</text>
</comment>
<feature type="domain" description="MPN" evidence="7">
    <location>
        <begin position="28"/>
        <end position="162"/>
    </location>
</feature>
<dbReference type="EMBL" id="GDHC01017720">
    <property type="protein sequence ID" value="JAQ00909.1"/>
    <property type="molecule type" value="Transcribed_RNA"/>
</dbReference>
<dbReference type="GO" id="GO:0005737">
    <property type="term" value="C:cytoplasm"/>
    <property type="evidence" value="ECO:0007669"/>
    <property type="project" value="UniProtKB-SubCell"/>
</dbReference>
<evidence type="ECO:0000256" key="4">
    <source>
        <dbReference type="ARBA" id="ARBA00022790"/>
    </source>
</evidence>
<dbReference type="GO" id="GO:0008237">
    <property type="term" value="F:metallopeptidase activity"/>
    <property type="evidence" value="ECO:0007669"/>
    <property type="project" value="InterPro"/>
</dbReference>
<evidence type="ECO:0000259" key="7">
    <source>
        <dbReference type="PROSITE" id="PS50249"/>
    </source>
</evidence>
<dbReference type="Pfam" id="PF01398">
    <property type="entry name" value="JAB"/>
    <property type="match status" value="1"/>
</dbReference>
<dbReference type="AlphaFoldDB" id="A0A0A9YIF8"/>
<evidence type="ECO:0000256" key="2">
    <source>
        <dbReference type="ARBA" id="ARBA00014871"/>
    </source>
</evidence>
<dbReference type="EMBL" id="GBHO01036231">
    <property type="protein sequence ID" value="JAG07373.1"/>
    <property type="molecule type" value="Transcribed_RNA"/>
</dbReference>
<proteinExistence type="inferred from homology"/>
<reference evidence="9" key="1">
    <citation type="journal article" date="2014" name="PLoS ONE">
        <title>Transcriptome-Based Identification of ABC Transporters in the Western Tarnished Plant Bug Lygus hesperus.</title>
        <authorList>
            <person name="Hull J.J."/>
            <person name="Chaney K."/>
            <person name="Geib S.M."/>
            <person name="Fabrick J.A."/>
            <person name="Brent C.S."/>
            <person name="Walsh D."/>
            <person name="Lavine L.C."/>
        </authorList>
    </citation>
    <scope>NUCLEOTIDE SEQUENCE</scope>
</reference>
<dbReference type="PANTHER" id="PTHR10540">
    <property type="entry name" value="EUKARYOTIC TRANSLATION INITIATION FACTOR 3 SUBUNIT F-RELATED"/>
    <property type="match status" value="1"/>
</dbReference>